<name>A0A0V0H8E7_SOLCH</name>
<evidence type="ECO:0000313" key="1">
    <source>
        <dbReference type="EMBL" id="JAP16661.1"/>
    </source>
</evidence>
<accession>A0A0V0H8E7</accession>
<proteinExistence type="predicted"/>
<organism evidence="1">
    <name type="scientific">Solanum chacoense</name>
    <name type="common">Chaco potato</name>
    <dbReference type="NCBI Taxonomy" id="4108"/>
    <lineage>
        <taxon>Eukaryota</taxon>
        <taxon>Viridiplantae</taxon>
        <taxon>Streptophyta</taxon>
        <taxon>Embryophyta</taxon>
        <taxon>Tracheophyta</taxon>
        <taxon>Spermatophyta</taxon>
        <taxon>Magnoliopsida</taxon>
        <taxon>eudicotyledons</taxon>
        <taxon>Gunneridae</taxon>
        <taxon>Pentapetalae</taxon>
        <taxon>asterids</taxon>
        <taxon>lamiids</taxon>
        <taxon>Solanales</taxon>
        <taxon>Solanaceae</taxon>
        <taxon>Solanoideae</taxon>
        <taxon>Solaneae</taxon>
        <taxon>Solanum</taxon>
    </lineage>
</organism>
<protein>
    <submittedName>
        <fullName evidence="1">Putative ovule protein</fullName>
    </submittedName>
</protein>
<dbReference type="EMBL" id="GEDG01023542">
    <property type="protein sequence ID" value="JAP16661.1"/>
    <property type="molecule type" value="Transcribed_RNA"/>
</dbReference>
<reference evidence="1" key="1">
    <citation type="submission" date="2015-12" db="EMBL/GenBank/DDBJ databases">
        <title>Gene expression during late stages of embryo sac development: a critical building block for successful pollen-pistil interactions.</title>
        <authorList>
            <person name="Liu Y."/>
            <person name="Joly V."/>
            <person name="Sabar M."/>
            <person name="Matton D.P."/>
        </authorList>
    </citation>
    <scope>NUCLEOTIDE SEQUENCE</scope>
</reference>
<sequence>MIFDQESEIILKVSLAVIMKSRIQAFCSLSFHLRLPGWEFEIVKLYFKWVFSNGMCSSILGYF</sequence>
<dbReference type="AlphaFoldDB" id="A0A0V0H8E7"/>